<dbReference type="InterPro" id="IPR011257">
    <property type="entry name" value="DNA_glycosylase"/>
</dbReference>
<gene>
    <name evidence="2" type="ORF">N0F65_012372</name>
</gene>
<dbReference type="SUPFAM" id="SSF48150">
    <property type="entry name" value="DNA-glycosylase"/>
    <property type="match status" value="1"/>
</dbReference>
<name>A0AAV2YNH0_9STRA</name>
<reference evidence="2" key="1">
    <citation type="submission" date="2022-11" db="EMBL/GenBank/DDBJ databases">
        <authorList>
            <person name="Morgan W.R."/>
            <person name="Tartar A."/>
        </authorList>
    </citation>
    <scope>NUCLEOTIDE SEQUENCE</scope>
    <source>
        <strain evidence="2">ARSEF 373</strain>
    </source>
</reference>
<evidence type="ECO:0000313" key="3">
    <source>
        <dbReference type="Proteomes" id="UP001146120"/>
    </source>
</evidence>
<dbReference type="GO" id="GO:0003824">
    <property type="term" value="F:catalytic activity"/>
    <property type="evidence" value="ECO:0007669"/>
    <property type="project" value="InterPro"/>
</dbReference>
<feature type="region of interest" description="Disordered" evidence="1">
    <location>
        <begin position="213"/>
        <end position="259"/>
    </location>
</feature>
<evidence type="ECO:0000256" key="1">
    <source>
        <dbReference type="SAM" id="MobiDB-lite"/>
    </source>
</evidence>
<protein>
    <submittedName>
        <fullName evidence="2">Uncharacterized protein</fullName>
    </submittedName>
</protein>
<proteinExistence type="predicted"/>
<organism evidence="2 3">
    <name type="scientific">Lagenidium giganteum</name>
    <dbReference type="NCBI Taxonomy" id="4803"/>
    <lineage>
        <taxon>Eukaryota</taxon>
        <taxon>Sar</taxon>
        <taxon>Stramenopiles</taxon>
        <taxon>Oomycota</taxon>
        <taxon>Peronosporomycetes</taxon>
        <taxon>Pythiales</taxon>
        <taxon>Pythiaceae</taxon>
    </lineage>
</organism>
<dbReference type="PANTHER" id="PTHR21521:SF0">
    <property type="entry name" value="AMUN, ISOFORM A"/>
    <property type="match status" value="1"/>
</dbReference>
<dbReference type="PANTHER" id="PTHR21521">
    <property type="entry name" value="AMUN, ISOFORM A"/>
    <property type="match status" value="1"/>
</dbReference>
<dbReference type="AlphaFoldDB" id="A0AAV2YNH0"/>
<dbReference type="Proteomes" id="UP001146120">
    <property type="component" value="Unassembled WGS sequence"/>
</dbReference>
<evidence type="ECO:0000313" key="2">
    <source>
        <dbReference type="EMBL" id="DAZ96182.1"/>
    </source>
</evidence>
<dbReference type="EMBL" id="DAKRPA010000175">
    <property type="protein sequence ID" value="DAZ96182.1"/>
    <property type="molecule type" value="Genomic_DNA"/>
</dbReference>
<accession>A0AAV2YNH0</accession>
<sequence>MPALWSSASKADWDSAWDAYESTVKASDRDGLVALDNWFRTSLPTLLHERDPDAYIKKEELVKLMEWKLKKGKWRPQLMKFVTSLEAKEVENASRTALKEIQGGGDLKTAVTALCELKGIGPATASAVLAAYDNDVPFMADEALEALASIIGPRKYTLPHYLAFADQLRAKAQWLRKQSKADKGEEWTAQRVQLALYASAHCAVAKAIAPKAAKVKAEKVSTKRKQGPEADAEKADKPLAATVDTETTGLRRSKRTRAQ</sequence>
<feature type="compositionally biased region" description="Basic and acidic residues" evidence="1">
    <location>
        <begin position="215"/>
        <end position="237"/>
    </location>
</feature>
<comment type="caution">
    <text evidence="2">The sequence shown here is derived from an EMBL/GenBank/DDBJ whole genome shotgun (WGS) entry which is preliminary data.</text>
</comment>
<reference evidence="2" key="2">
    <citation type="journal article" date="2023" name="Microbiol Resour">
        <title>Decontamination and Annotation of the Draft Genome Sequence of the Oomycete Lagenidium giganteum ARSEF 373.</title>
        <authorList>
            <person name="Morgan W.R."/>
            <person name="Tartar A."/>
        </authorList>
    </citation>
    <scope>NUCLEOTIDE SEQUENCE</scope>
    <source>
        <strain evidence="2">ARSEF 373</strain>
    </source>
</reference>
<dbReference type="GO" id="GO:0006281">
    <property type="term" value="P:DNA repair"/>
    <property type="evidence" value="ECO:0007669"/>
    <property type="project" value="InterPro"/>
</dbReference>
<keyword evidence="3" id="KW-1185">Reference proteome</keyword>